<feature type="chain" id="PRO_5038337228" description="peptidylprolyl isomerase" evidence="6">
    <location>
        <begin position="19"/>
        <end position="327"/>
    </location>
</feature>
<evidence type="ECO:0000256" key="6">
    <source>
        <dbReference type="SAM" id="SignalP"/>
    </source>
</evidence>
<organism evidence="8 9">
    <name type="scientific">Salinibacterium amurskyense</name>
    <dbReference type="NCBI Taxonomy" id="205941"/>
    <lineage>
        <taxon>Bacteria</taxon>
        <taxon>Bacillati</taxon>
        <taxon>Actinomycetota</taxon>
        <taxon>Actinomycetes</taxon>
        <taxon>Micrococcales</taxon>
        <taxon>Microbacteriaceae</taxon>
        <taxon>Salinibacterium</taxon>
    </lineage>
</organism>
<evidence type="ECO:0000256" key="3">
    <source>
        <dbReference type="ARBA" id="ARBA00023110"/>
    </source>
</evidence>
<feature type="domain" description="PPIase FKBP-type" evidence="7">
    <location>
        <begin position="239"/>
        <end position="327"/>
    </location>
</feature>
<proteinExistence type="predicted"/>
<dbReference type="EMBL" id="PGFH01000003">
    <property type="protein sequence ID" value="PJJ78089.1"/>
    <property type="molecule type" value="Genomic_DNA"/>
</dbReference>
<keyword evidence="3 5" id="KW-0697">Rotamase</keyword>
<dbReference type="Pfam" id="PF00254">
    <property type="entry name" value="FKBP_C"/>
    <property type="match status" value="1"/>
</dbReference>
<dbReference type="EC" id="5.2.1.8" evidence="2 5"/>
<dbReference type="RefSeq" id="WP_100389998.1">
    <property type="nucleotide sequence ID" value="NZ_BMZU01000001.1"/>
</dbReference>
<evidence type="ECO:0000256" key="5">
    <source>
        <dbReference type="PROSITE-ProRule" id="PRU00277"/>
    </source>
</evidence>
<dbReference type="PANTHER" id="PTHR10516">
    <property type="entry name" value="PEPTIDYL-PROLYL CIS-TRANS ISOMERASE"/>
    <property type="match status" value="1"/>
</dbReference>
<reference evidence="8 9" key="1">
    <citation type="submission" date="2017-11" db="EMBL/GenBank/DDBJ databases">
        <title>Genomic Encyclopedia of Archaeal and Bacterial Type Strains, Phase II (KMG-II): From Individual Species to Whole Genera.</title>
        <authorList>
            <person name="Goeker M."/>
        </authorList>
    </citation>
    <scope>NUCLEOTIDE SEQUENCE [LARGE SCALE GENOMIC DNA]</scope>
    <source>
        <strain evidence="8 9">DSM 16400</strain>
    </source>
</reference>
<protein>
    <recommendedName>
        <fullName evidence="2 5">peptidylprolyl isomerase</fullName>
        <ecNumber evidence="2 5">5.2.1.8</ecNumber>
    </recommendedName>
</protein>
<dbReference type="OrthoDB" id="25996at2"/>
<comment type="caution">
    <text evidence="8">The sequence shown here is derived from an EMBL/GenBank/DDBJ whole genome shotgun (WGS) entry which is preliminary data.</text>
</comment>
<dbReference type="PROSITE" id="PS51257">
    <property type="entry name" value="PROKAR_LIPOPROTEIN"/>
    <property type="match status" value="1"/>
</dbReference>
<evidence type="ECO:0000256" key="1">
    <source>
        <dbReference type="ARBA" id="ARBA00000971"/>
    </source>
</evidence>
<dbReference type="PROSITE" id="PS50059">
    <property type="entry name" value="FKBP_PPIASE"/>
    <property type="match status" value="1"/>
</dbReference>
<evidence type="ECO:0000313" key="9">
    <source>
        <dbReference type="Proteomes" id="UP000231742"/>
    </source>
</evidence>
<dbReference type="InterPro" id="IPR001179">
    <property type="entry name" value="PPIase_FKBP_dom"/>
</dbReference>
<gene>
    <name evidence="8" type="ORF">CLV85_2544</name>
</gene>
<dbReference type="SUPFAM" id="SSF54534">
    <property type="entry name" value="FKBP-like"/>
    <property type="match status" value="2"/>
</dbReference>
<feature type="signal peptide" evidence="6">
    <location>
        <begin position="1"/>
        <end position="18"/>
    </location>
</feature>
<name>A0A2M9D1N9_9MICO</name>
<dbReference type="InterPro" id="IPR046357">
    <property type="entry name" value="PPIase_dom_sf"/>
</dbReference>
<sequence length="327" mass="33695">MRKAIPFLLTIGVVASLAACSPADSTTAENSGDCTPTASGSASEAVQVSGDFGVKPEVTIDFPTDVSETERSVAIAGDGDIVAVEAATANVQFSLYSGATGEELSSTTYDETGLTPFPVDAEQFLVGIVKTIECSTAGTRVVGVIPPEESFADDASREQLGVGADDDIVFVVDVVSVDEPAEPALPRADGEDQPAEEGFPAVELDDDGRPTITIPDTDPPTELEVAVLKQGAGETIQENSDVVVHYVGMNWTTGEIFDESWARGTPSTFNTGQVVQGFKTALEGQQVGSQIIAVLPPSEGYGEAGSEGAGISGTDTIVFVVDILGIG</sequence>
<evidence type="ECO:0000259" key="7">
    <source>
        <dbReference type="PROSITE" id="PS50059"/>
    </source>
</evidence>
<dbReference type="Proteomes" id="UP000231742">
    <property type="component" value="Unassembled WGS sequence"/>
</dbReference>
<evidence type="ECO:0000256" key="4">
    <source>
        <dbReference type="ARBA" id="ARBA00023235"/>
    </source>
</evidence>
<evidence type="ECO:0000313" key="8">
    <source>
        <dbReference type="EMBL" id="PJJ78089.1"/>
    </source>
</evidence>
<dbReference type="GO" id="GO:0003755">
    <property type="term" value="F:peptidyl-prolyl cis-trans isomerase activity"/>
    <property type="evidence" value="ECO:0007669"/>
    <property type="project" value="UniProtKB-KW"/>
</dbReference>
<dbReference type="PANTHER" id="PTHR10516:SF443">
    <property type="entry name" value="FK506-BINDING PROTEIN 59-RELATED"/>
    <property type="match status" value="1"/>
</dbReference>
<comment type="catalytic activity">
    <reaction evidence="1 5">
        <text>[protein]-peptidylproline (omega=180) = [protein]-peptidylproline (omega=0)</text>
        <dbReference type="Rhea" id="RHEA:16237"/>
        <dbReference type="Rhea" id="RHEA-COMP:10747"/>
        <dbReference type="Rhea" id="RHEA-COMP:10748"/>
        <dbReference type="ChEBI" id="CHEBI:83833"/>
        <dbReference type="ChEBI" id="CHEBI:83834"/>
        <dbReference type="EC" id="5.2.1.8"/>
    </reaction>
</comment>
<keyword evidence="4 5" id="KW-0413">Isomerase</keyword>
<dbReference type="Gene3D" id="3.10.50.40">
    <property type="match status" value="1"/>
</dbReference>
<dbReference type="InterPro" id="IPR050689">
    <property type="entry name" value="FKBP-type_PPIase"/>
</dbReference>
<accession>A0A2M9D1N9</accession>
<dbReference type="AlphaFoldDB" id="A0A2M9D1N9"/>
<keyword evidence="6" id="KW-0732">Signal</keyword>
<evidence type="ECO:0000256" key="2">
    <source>
        <dbReference type="ARBA" id="ARBA00013194"/>
    </source>
</evidence>
<keyword evidence="9" id="KW-1185">Reference proteome</keyword>